<gene>
    <name evidence="6" type="ORF">EAS64_41985</name>
</gene>
<evidence type="ECO:0000256" key="2">
    <source>
        <dbReference type="ARBA" id="ARBA00022723"/>
    </source>
</evidence>
<comment type="caution">
    <text evidence="6">The sequence shown here is derived from an EMBL/GenBank/DDBJ whole genome shotgun (WGS) entry which is preliminary data.</text>
</comment>
<keyword evidence="1" id="KW-0540">Nuclease</keyword>
<dbReference type="InterPro" id="IPR029060">
    <property type="entry name" value="PIN-like_dom_sf"/>
</dbReference>
<evidence type="ECO:0000256" key="4">
    <source>
        <dbReference type="ARBA" id="ARBA00022842"/>
    </source>
</evidence>
<evidence type="ECO:0000259" key="5">
    <source>
        <dbReference type="Pfam" id="PF01850"/>
    </source>
</evidence>
<evidence type="ECO:0000256" key="3">
    <source>
        <dbReference type="ARBA" id="ARBA00022801"/>
    </source>
</evidence>
<reference evidence="6 7" key="1">
    <citation type="submission" date="2018-11" db="EMBL/GenBank/DDBJ databases">
        <title>Trebonia kvetii gen.nov., sp.nov., a novel acidophilic actinobacterium, and proposal of the new actinobacterial family Treboniaceae fam. nov.</title>
        <authorList>
            <person name="Rapoport D."/>
            <person name="Sagova-Mareckova M."/>
            <person name="Sedlacek I."/>
            <person name="Provaznik J."/>
            <person name="Kralova S."/>
            <person name="Pavlinic D."/>
            <person name="Benes V."/>
            <person name="Kopecky J."/>
        </authorList>
    </citation>
    <scope>NUCLEOTIDE SEQUENCE [LARGE SCALE GENOMIC DNA]</scope>
    <source>
        <strain evidence="6 7">15Tr583</strain>
    </source>
</reference>
<organism evidence="6 7">
    <name type="scientific">Trebonia kvetii</name>
    <dbReference type="NCBI Taxonomy" id="2480626"/>
    <lineage>
        <taxon>Bacteria</taxon>
        <taxon>Bacillati</taxon>
        <taxon>Actinomycetota</taxon>
        <taxon>Actinomycetes</taxon>
        <taxon>Streptosporangiales</taxon>
        <taxon>Treboniaceae</taxon>
        <taxon>Trebonia</taxon>
    </lineage>
</organism>
<evidence type="ECO:0000256" key="1">
    <source>
        <dbReference type="ARBA" id="ARBA00022722"/>
    </source>
</evidence>
<dbReference type="RefSeq" id="WP_145862310.1">
    <property type="nucleotide sequence ID" value="NZ_RPFW01000014.1"/>
</dbReference>
<keyword evidence="3" id="KW-0378">Hydrolase</keyword>
<evidence type="ECO:0000313" key="7">
    <source>
        <dbReference type="Proteomes" id="UP000460272"/>
    </source>
</evidence>
<name>A0A6P2BQG5_9ACTN</name>
<keyword evidence="4" id="KW-0460">Magnesium</keyword>
<dbReference type="Proteomes" id="UP000460272">
    <property type="component" value="Unassembled WGS sequence"/>
</dbReference>
<accession>A0A6P2BQG5</accession>
<dbReference type="GO" id="GO:0004518">
    <property type="term" value="F:nuclease activity"/>
    <property type="evidence" value="ECO:0007669"/>
    <property type="project" value="UniProtKB-KW"/>
</dbReference>
<dbReference type="EMBL" id="RPFW01000014">
    <property type="protein sequence ID" value="TVY99017.1"/>
    <property type="molecule type" value="Genomic_DNA"/>
</dbReference>
<evidence type="ECO:0000313" key="6">
    <source>
        <dbReference type="EMBL" id="TVY99017.1"/>
    </source>
</evidence>
<dbReference type="GO" id="GO:0016787">
    <property type="term" value="F:hydrolase activity"/>
    <property type="evidence" value="ECO:0007669"/>
    <property type="project" value="UniProtKB-KW"/>
</dbReference>
<dbReference type="Pfam" id="PF01850">
    <property type="entry name" value="PIN"/>
    <property type="match status" value="1"/>
</dbReference>
<dbReference type="AlphaFoldDB" id="A0A6P2BQG5"/>
<keyword evidence="2" id="KW-0479">Metal-binding</keyword>
<feature type="domain" description="PIN" evidence="5">
    <location>
        <begin position="15"/>
        <end position="145"/>
    </location>
</feature>
<dbReference type="Gene3D" id="3.40.50.1010">
    <property type="entry name" value="5'-nuclease"/>
    <property type="match status" value="1"/>
</dbReference>
<dbReference type="SUPFAM" id="SSF88723">
    <property type="entry name" value="PIN domain-like"/>
    <property type="match status" value="1"/>
</dbReference>
<proteinExistence type="predicted"/>
<dbReference type="OrthoDB" id="7062868at2"/>
<keyword evidence="7" id="KW-1185">Reference proteome</keyword>
<dbReference type="GO" id="GO:0046872">
    <property type="term" value="F:metal ion binding"/>
    <property type="evidence" value="ECO:0007669"/>
    <property type="project" value="UniProtKB-KW"/>
</dbReference>
<sequence>MATRVADLAAIPDRVMLDTNVLLAATDEGRPEHHDALTVLNDWAAANTGLCASGQVLREYLTVATRPAERNGLGLKLPDALGNVRAIRERTTLLAEDARVADRLLGLLADVECLGKQVHGANLVATMLVHGVGAIVTMNLADFARFERHISLIRL</sequence>
<dbReference type="InterPro" id="IPR002716">
    <property type="entry name" value="PIN_dom"/>
</dbReference>
<protein>
    <submittedName>
        <fullName evidence="6">PIN domain-containing protein</fullName>
    </submittedName>
</protein>